<dbReference type="NCBIfam" id="NF033551">
    <property type="entry name" value="transpos_IS1182"/>
    <property type="match status" value="1"/>
</dbReference>
<dbReference type="AlphaFoldDB" id="A0A2H3KP37"/>
<dbReference type="OrthoDB" id="9774608at2"/>
<feature type="domain" description="Transposase DDE" evidence="2">
    <location>
        <begin position="400"/>
        <end position="525"/>
    </location>
</feature>
<evidence type="ECO:0000313" key="3">
    <source>
        <dbReference type="EMBL" id="PDV99892.1"/>
    </source>
</evidence>
<dbReference type="PANTHER" id="PTHR35604:SF2">
    <property type="entry name" value="TRANSPOSASE INSH FOR INSERTION SEQUENCE ELEMENT IS5A-RELATED"/>
    <property type="match status" value="1"/>
</dbReference>
<accession>A0A2H3KP37</accession>
<dbReference type="Pfam" id="PF13751">
    <property type="entry name" value="DDE_Tnp_1_6"/>
    <property type="match status" value="1"/>
</dbReference>
<dbReference type="EMBL" id="LYXE01000063">
    <property type="protein sequence ID" value="PDV99892.1"/>
    <property type="molecule type" value="Genomic_DNA"/>
</dbReference>
<dbReference type="PANTHER" id="PTHR35604">
    <property type="entry name" value="TRANSPOSASE INSH FOR INSERTION SEQUENCE ELEMENT IS5A-RELATED"/>
    <property type="match status" value="1"/>
</dbReference>
<organism evidence="3 4">
    <name type="scientific">Candidatus Chloroploca asiatica</name>
    <dbReference type="NCBI Taxonomy" id="1506545"/>
    <lineage>
        <taxon>Bacteria</taxon>
        <taxon>Bacillati</taxon>
        <taxon>Chloroflexota</taxon>
        <taxon>Chloroflexia</taxon>
        <taxon>Chloroflexales</taxon>
        <taxon>Chloroflexineae</taxon>
        <taxon>Oscillochloridaceae</taxon>
        <taxon>Candidatus Chloroploca</taxon>
    </lineage>
</organism>
<protein>
    <recommendedName>
        <fullName evidence="5">Transposase</fullName>
    </recommendedName>
</protein>
<dbReference type="InterPro" id="IPR025668">
    <property type="entry name" value="Tnp_DDE_dom"/>
</dbReference>
<dbReference type="RefSeq" id="WP_097651657.1">
    <property type="nucleotide sequence ID" value="NZ_LYXE01000063.1"/>
</dbReference>
<keyword evidence="4" id="KW-1185">Reference proteome</keyword>
<evidence type="ECO:0008006" key="5">
    <source>
        <dbReference type="Google" id="ProtNLM"/>
    </source>
</evidence>
<evidence type="ECO:0000313" key="4">
    <source>
        <dbReference type="Proteomes" id="UP000220922"/>
    </source>
</evidence>
<reference evidence="3 4" key="1">
    <citation type="submission" date="2016-05" db="EMBL/GenBank/DDBJ databases">
        <authorList>
            <person name="Lavstsen T."/>
            <person name="Jespersen J.S."/>
        </authorList>
    </citation>
    <scope>NUCLEOTIDE SEQUENCE [LARGE SCALE GENOMIC DNA]</scope>
    <source>
        <strain evidence="3 4">B7-9</strain>
    </source>
</reference>
<comment type="caution">
    <text evidence="3">The sequence shown here is derived from an EMBL/GenBank/DDBJ whole genome shotgun (WGS) entry which is preliminary data.</text>
</comment>
<name>A0A2H3KP37_9CHLR</name>
<proteinExistence type="predicted"/>
<sequence length="550" mass="61090">MTCHQTLWYLVPAATATAAERAFPKGNLYLTIAQTLGPIFTNPDFADLSVHRGRPAEAPARLALVLVFQHLERLSDADAAEAVRARLDWKYALALDLDDPGFDASILSDVRTRLLAAGAEERLLTIVLDTLVDAGLLHARGRQRSDSTHVLGQLRTLSRLALVGETMRHALNDLAEVAPDWLLAHLDPAWAERSAVRVEEDRLPKATADRTLLEVAIGEDGYALLDAVFAADAPADRWQRPAVQILRQIWLQQYDGPHDVRWRSREDLPPHALLLTSPYETEARFATKRETSWTGDKVHLSETCDDDQPHLMTNVETTPSTTNDVGVTETIHAHLAARDLLPTEHLVDTGYVASEVLVASQQQDIDLVGPALSDNSWQARQPEGLDLRCFAINWEAQQVICPAGKVSVRWTPGVDTQGVRQDIIAVQFDPDDCRDCPLRPRCTQAKTGPRTMRLRPQEQHEALQSARKRQVTEAFKALYAARSGIEGTLSQGVRAFGLRSARYRGQAKTHLQHILIAIAINLVRVFAWIQEIPRAVTRQSAFARLVESCA</sequence>
<evidence type="ECO:0000259" key="1">
    <source>
        <dbReference type="Pfam" id="PF05598"/>
    </source>
</evidence>
<feature type="domain" description="Transposase InsH N-terminal" evidence="1">
    <location>
        <begin position="20"/>
        <end position="113"/>
    </location>
</feature>
<gene>
    <name evidence="3" type="ORF">A9Q02_01380</name>
</gene>
<evidence type="ECO:0000259" key="2">
    <source>
        <dbReference type="Pfam" id="PF13751"/>
    </source>
</evidence>
<dbReference type="InterPro" id="IPR047629">
    <property type="entry name" value="IS1182_transpos"/>
</dbReference>
<dbReference type="Pfam" id="PF05598">
    <property type="entry name" value="DUF772"/>
    <property type="match status" value="1"/>
</dbReference>
<dbReference type="Proteomes" id="UP000220922">
    <property type="component" value="Unassembled WGS sequence"/>
</dbReference>
<dbReference type="InterPro" id="IPR008490">
    <property type="entry name" value="Transposase_InsH_N"/>
</dbReference>